<dbReference type="AlphaFoldDB" id="A0A813HIU1"/>
<organism evidence="2 3">
    <name type="scientific">Polarella glacialis</name>
    <name type="common">Dinoflagellate</name>
    <dbReference type="NCBI Taxonomy" id="89957"/>
    <lineage>
        <taxon>Eukaryota</taxon>
        <taxon>Sar</taxon>
        <taxon>Alveolata</taxon>
        <taxon>Dinophyceae</taxon>
        <taxon>Suessiales</taxon>
        <taxon>Suessiaceae</taxon>
        <taxon>Polarella</taxon>
    </lineage>
</organism>
<dbReference type="Gene3D" id="3.40.30.10">
    <property type="entry name" value="Glutaredoxin"/>
    <property type="match status" value="1"/>
</dbReference>
<evidence type="ECO:0000256" key="1">
    <source>
        <dbReference type="SAM" id="Phobius"/>
    </source>
</evidence>
<dbReference type="OrthoDB" id="433917at2759"/>
<keyword evidence="3" id="KW-1185">Reference proteome</keyword>
<accession>A0A813HIU1</accession>
<protein>
    <submittedName>
        <fullName evidence="2">Uncharacterized protein</fullName>
    </submittedName>
</protein>
<keyword evidence="1" id="KW-0472">Membrane</keyword>
<dbReference type="OMA" id="TWEILDY"/>
<dbReference type="Proteomes" id="UP000654075">
    <property type="component" value="Unassembled WGS sequence"/>
</dbReference>
<gene>
    <name evidence="2" type="ORF">PGLA1383_LOCUS52734</name>
</gene>
<dbReference type="EMBL" id="CAJNNV010031688">
    <property type="protein sequence ID" value="CAE8637367.1"/>
    <property type="molecule type" value="Genomic_DNA"/>
</dbReference>
<name>A0A813HIU1_POLGL</name>
<keyword evidence="1" id="KW-1133">Transmembrane helix</keyword>
<proteinExistence type="predicted"/>
<evidence type="ECO:0000313" key="2">
    <source>
        <dbReference type="EMBL" id="CAE8637367.1"/>
    </source>
</evidence>
<feature type="transmembrane region" description="Helical" evidence="1">
    <location>
        <begin position="131"/>
        <end position="149"/>
    </location>
</feature>
<comment type="caution">
    <text evidence="2">The sequence shown here is derived from an EMBL/GenBank/DDBJ whole genome shotgun (WGS) entry which is preliminary data.</text>
</comment>
<sequence length="150" mass="17191">MVLQLLQRRALAGLGHLRPAQGVAFRSAPLALAAEARRGMKYNLFPRLDFLAYLKRIHVAYHPGRERTEVARRLIMHMTSESAMRKFPNLKSSWELLGYDAPATVDVELVDGKKKRFLAEHYSQREMQETVITVVCCCCCLCSVFFWMGE</sequence>
<evidence type="ECO:0000313" key="3">
    <source>
        <dbReference type="Proteomes" id="UP000654075"/>
    </source>
</evidence>
<reference evidence="2" key="1">
    <citation type="submission" date="2021-02" db="EMBL/GenBank/DDBJ databases">
        <authorList>
            <person name="Dougan E. K."/>
            <person name="Rhodes N."/>
            <person name="Thang M."/>
            <person name="Chan C."/>
        </authorList>
    </citation>
    <scope>NUCLEOTIDE SEQUENCE</scope>
</reference>
<keyword evidence="1" id="KW-0812">Transmembrane</keyword>